<comment type="similarity">
    <text evidence="2">Belongs to the SMC family. SMC4 subfamily.</text>
</comment>
<evidence type="ECO:0000256" key="7">
    <source>
        <dbReference type="ARBA" id="ARBA00023054"/>
    </source>
</evidence>
<feature type="domain" description="SMC hinge" evidence="15">
    <location>
        <begin position="554"/>
        <end position="670"/>
    </location>
</feature>
<dbReference type="PIRSF" id="PIRSF005719">
    <property type="entry name" value="SMC"/>
    <property type="match status" value="1"/>
</dbReference>
<dbReference type="Gene3D" id="3.40.50.300">
    <property type="entry name" value="P-loop containing nucleotide triphosphate hydrolases"/>
    <property type="match status" value="2"/>
</dbReference>
<dbReference type="GO" id="GO:0016887">
    <property type="term" value="F:ATP hydrolysis activity"/>
    <property type="evidence" value="ECO:0007669"/>
    <property type="project" value="InterPro"/>
</dbReference>
<dbReference type="GO" id="GO:0000796">
    <property type="term" value="C:condensin complex"/>
    <property type="evidence" value="ECO:0007669"/>
    <property type="project" value="TreeGrafter"/>
</dbReference>
<dbReference type="EMBL" id="AP019870">
    <property type="protein sequence ID" value="BBN10786.1"/>
    <property type="molecule type" value="Genomic_DNA"/>
</dbReference>
<dbReference type="Pfam" id="PF02463">
    <property type="entry name" value="SMC_N"/>
    <property type="match status" value="2"/>
</dbReference>
<dbReference type="InterPro" id="IPR024704">
    <property type="entry name" value="SMC"/>
</dbReference>
<dbReference type="AlphaFoldDB" id="A0A176VXA4"/>
<evidence type="ECO:0000256" key="2">
    <source>
        <dbReference type="ARBA" id="ARBA00006005"/>
    </source>
</evidence>
<feature type="coiled-coil region" evidence="13">
    <location>
        <begin position="899"/>
        <end position="1003"/>
    </location>
</feature>
<keyword evidence="7 13" id="KW-0175">Coiled coil</keyword>
<dbReference type="GO" id="GO:0051321">
    <property type="term" value="P:meiotic cell cycle"/>
    <property type="evidence" value="ECO:0007669"/>
    <property type="project" value="UniProtKB-KW"/>
</dbReference>
<dbReference type="InterPro" id="IPR003395">
    <property type="entry name" value="RecF/RecN/SMC_N"/>
</dbReference>
<evidence type="ECO:0000256" key="5">
    <source>
        <dbReference type="ARBA" id="ARBA00022776"/>
    </source>
</evidence>
<evidence type="ECO:0000313" key="16">
    <source>
        <dbReference type="EMBL" id="BBN10786.1"/>
    </source>
</evidence>
<keyword evidence="5" id="KW-0498">Mitosis</keyword>
<dbReference type="Pfam" id="PF06470">
    <property type="entry name" value="SMC_hinge"/>
    <property type="match status" value="1"/>
</dbReference>
<keyword evidence="8" id="KW-0226">DNA condensation</keyword>
<feature type="coiled-coil region" evidence="13">
    <location>
        <begin position="201"/>
        <end position="235"/>
    </location>
</feature>
<dbReference type="GO" id="GO:0005524">
    <property type="term" value="F:ATP binding"/>
    <property type="evidence" value="ECO:0007669"/>
    <property type="project" value="UniProtKB-KW"/>
</dbReference>
<evidence type="ECO:0000256" key="3">
    <source>
        <dbReference type="ARBA" id="ARBA00022618"/>
    </source>
</evidence>
<organism evidence="17 18">
    <name type="scientific">Marchantia polymorpha subsp. ruderalis</name>
    <dbReference type="NCBI Taxonomy" id="1480154"/>
    <lineage>
        <taxon>Eukaryota</taxon>
        <taxon>Viridiplantae</taxon>
        <taxon>Streptophyta</taxon>
        <taxon>Embryophyta</taxon>
        <taxon>Marchantiophyta</taxon>
        <taxon>Marchantiopsida</taxon>
        <taxon>Marchantiidae</taxon>
        <taxon>Marchantiales</taxon>
        <taxon>Marchantiaceae</taxon>
        <taxon>Marchantia</taxon>
    </lineage>
</organism>
<dbReference type="SUPFAM" id="SSF75553">
    <property type="entry name" value="Smc hinge domain"/>
    <property type="match status" value="1"/>
</dbReference>
<dbReference type="Gene3D" id="1.10.287.1490">
    <property type="match status" value="1"/>
</dbReference>
<evidence type="ECO:0000313" key="18">
    <source>
        <dbReference type="Proteomes" id="UP000077202"/>
    </source>
</evidence>
<evidence type="ECO:0000256" key="1">
    <source>
        <dbReference type="ARBA" id="ARBA00004123"/>
    </source>
</evidence>
<evidence type="ECO:0000256" key="4">
    <source>
        <dbReference type="ARBA" id="ARBA00022741"/>
    </source>
</evidence>
<protein>
    <recommendedName>
        <fullName evidence="12">Structural maintenance of chromosomes protein</fullName>
    </recommendedName>
</protein>
<sequence length="1239" mass="140287">MAVPDAMETPPSTPSLARGKPRLFITEMVMDNFKSYAGEQRVGPFHKCFSAVVGPNGSGKSNVIDAMLFVFGKRAKQMRLNKVSELIHNSSNHQNLDKARVSVHFQEIIDLDDETYQSVPGTDFTITRVAFRDNSSKYYINERASTFTEVGKKLRAKGVDLDNNRFLILQGEVEQISLMKPKAQNPHDEGFLEYLEDIIGSNVYVEKIEETHKTLEELNEKRVSVVQRVKLSEKEKDGLQGAKDQAEEYMLKEAELMKWQRKAAEMASEEASADLVKLKERVSELEENHKKEREKFEIHSKEMGESESHLNQQMKQRDDAETDLKACEEKFKTFERQDLKYREDLKHLKQKIKKLEEKLVKDSAKIEEVERETEESTTTIPKLEEEIVKLTQKLAEEENTLEEIRENSKDEVEKYRVQLDAVRVELEPWEKDIIECQGKIGTASSERKLFNEKHLTSKQAYERACNSIQAIKQALIDKEKELGNMTSALEKNSLLVISGREEEQRLLIEEEKLATQEQGVRQRVNEIRSSLDSEKSQGVVLQAVMKAKELRSIDGIYGRLGDLGAIDAKFDVAISTACGGLDYIVVETTSAAQACVELLRSKGLGVATFLILEKQKDLIQAMNQRVQTPEGVPRLFDLVKVRDENLRVAFFYALGNTVVAKDLDQGTRIAYGPDRQYARVVTLDGAMFEKSGTMSGGGGKPRGGRMGTKIRDASVSGEALQAAESELTRLTEQLAVIRERLGVAASQYQAAGKAVGKLELEIAKTRMEVEAMTIQQKETSDQLGALKISAEPKKEELKRIRELDEIVEREQAKLATIEHNSKSLREKAKDLQEKLEFAGGGKIQQQKAVVEKLQKDIDKKSTAINKKKVQISTSSKTIKTLEKAIETTNVEKAKSLQDKEQKTAEFKEIESKAFALQEEFSKKQEAFKKKSEELDVVKKAHKEVQRVINDLRTAEVDLVAKLSDLKRSATDKERRTKDLARRVKELSTQLQKHVEQMRKEQVEEEMVTSALEQPEACSLQRANQNVVILEAQLKEMTPSLDAIAEYRLKAAQYDERVLELSAVTEERDEIKRLYDDLRKKRLDDFMAGFNAISLKLKEMYQMITLGGDAELELVDSLDPFAEGVVFSVRPPKKSWKNIANLSGGEKTLSSLALVFALHHYKPTPLYVMDEIDAALDFKNVSIVGHYIKDRTKNAQFIIISLRNNMFELADRLIGIYKTDNCTKSITINPKSFAVPAPEV</sequence>
<evidence type="ECO:0000313" key="17">
    <source>
        <dbReference type="EMBL" id="OAE25449.1"/>
    </source>
</evidence>
<keyword evidence="10" id="KW-0469">Meiosis</keyword>
<reference evidence="17 18" key="1">
    <citation type="submission" date="2016-03" db="EMBL/GenBank/DDBJ databases">
        <title>Mechanisms controlling the formation of the plant cell surface in tip-growing cells are functionally conserved among land plants.</title>
        <authorList>
            <person name="Honkanen S."/>
            <person name="Jones V.A."/>
            <person name="Morieri G."/>
            <person name="Champion C."/>
            <person name="Hetherington A.J."/>
            <person name="Kelly S."/>
            <person name="Saint-Marcoux D."/>
            <person name="Proust H."/>
            <person name="Prescott H."/>
            <person name="Dolan L."/>
        </authorList>
    </citation>
    <scope>NUCLEOTIDE SEQUENCE [LARGE SCALE GENOMIC DNA]</scope>
    <source>
        <strain evidence="18">cv. Tak-1 and cv. Tak-2</strain>
        <tissue evidence="17">Whole gametophyte</tissue>
    </source>
</reference>
<keyword evidence="3" id="KW-0132">Cell division</keyword>
<keyword evidence="18" id="KW-1185">Reference proteome</keyword>
<keyword evidence="6" id="KW-0067">ATP-binding</keyword>
<dbReference type="PANTHER" id="PTHR18937">
    <property type="entry name" value="STRUCTURAL MAINTENANCE OF CHROMOSOMES SMC FAMILY MEMBER"/>
    <property type="match status" value="1"/>
</dbReference>
<dbReference type="PANTHER" id="PTHR18937:SF172">
    <property type="entry name" value="STRUCTURAL MAINTENANCE OF CHROMOSOMES PROTEIN"/>
    <property type="match status" value="1"/>
</dbReference>
<gene>
    <name evidence="17" type="ORF">AXG93_2818s1270</name>
    <name evidence="16" type="ORF">Mp_5g06430</name>
</gene>
<dbReference type="GO" id="GO:0007076">
    <property type="term" value="P:mitotic chromosome condensation"/>
    <property type="evidence" value="ECO:0007669"/>
    <property type="project" value="TreeGrafter"/>
</dbReference>
<name>A0A176VXA4_MARPO</name>
<reference evidence="16" key="2">
    <citation type="journal article" date="2019" name="Curr. Biol.">
        <title>Chromatin organization in early land plants reveals an ancestral association between H3K27me3, transposons, and constitutive heterochromatin.</title>
        <authorList>
            <person name="Montgomery S.A."/>
            <person name="Tanizawa Y."/>
            <person name="Galik B."/>
            <person name="Wang N."/>
            <person name="Ito T."/>
            <person name="Mochizuki T."/>
            <person name="Akimcheva S."/>
            <person name="Bowman J."/>
            <person name="Cognat V."/>
            <person name="Drouard L."/>
            <person name="Ekker H."/>
            <person name="Houng S."/>
            <person name="Kohchi T."/>
            <person name="Lin S."/>
            <person name="Liu L.D."/>
            <person name="Nakamura Y."/>
            <person name="Valeeva L.R."/>
            <person name="Shakirov E.V."/>
            <person name="Shippen D.E."/>
            <person name="Wei W."/>
            <person name="Yagura M."/>
            <person name="Yamaoka S."/>
            <person name="Yamato K.T."/>
            <person name="Liu C."/>
            <person name="Berger F."/>
        </authorList>
    </citation>
    <scope>NUCLEOTIDE SEQUENCE [LARGE SCALE GENOMIC DNA]</scope>
    <source>
        <strain evidence="16">Tak-1</strain>
    </source>
</reference>
<feature type="compositionally biased region" description="Basic and acidic residues" evidence="14">
    <location>
        <begin position="286"/>
        <end position="308"/>
    </location>
</feature>
<dbReference type="EMBL" id="LVLJ01002338">
    <property type="protein sequence ID" value="OAE25449.1"/>
    <property type="molecule type" value="Genomic_DNA"/>
</dbReference>
<keyword evidence="11" id="KW-0131">Cell cycle</keyword>
<keyword evidence="4" id="KW-0547">Nucleotide-binding</keyword>
<evidence type="ECO:0000256" key="9">
    <source>
        <dbReference type="ARBA" id="ARBA00023242"/>
    </source>
</evidence>
<comment type="subcellular location">
    <subcellularLocation>
        <location evidence="1 12">Nucleus</location>
    </subcellularLocation>
</comment>
<reference evidence="19" key="3">
    <citation type="journal article" date="2020" name="Curr. Biol.">
        <title>Chromatin organization in early land plants reveals an ancestral association between H3K27me3, transposons, and constitutive heterochromatin.</title>
        <authorList>
            <person name="Montgomery S.A."/>
            <person name="Tanizawa Y."/>
            <person name="Galik B."/>
            <person name="Wang N."/>
            <person name="Ito T."/>
            <person name="Mochizuki T."/>
            <person name="Akimcheva S."/>
            <person name="Bowman J.L."/>
            <person name="Cognat V."/>
            <person name="Marechal-Drouard L."/>
            <person name="Ekker H."/>
            <person name="Hong S.F."/>
            <person name="Kohchi T."/>
            <person name="Lin S.S."/>
            <person name="Liu L.D."/>
            <person name="Nakamura Y."/>
            <person name="Valeeva L.R."/>
            <person name="Shakirov E.V."/>
            <person name="Shippen D.E."/>
            <person name="Wei W.L."/>
            <person name="Yagura M."/>
            <person name="Yamaoka S."/>
            <person name="Yamato K.T."/>
            <person name="Liu C."/>
            <person name="Berger F."/>
        </authorList>
    </citation>
    <scope>NUCLEOTIDE SEQUENCE [LARGE SCALE GENOMIC DNA]</scope>
    <source>
        <strain evidence="19">Tak-1</strain>
    </source>
</reference>
<dbReference type="InterPro" id="IPR036277">
    <property type="entry name" value="SMC_hinge_sf"/>
</dbReference>
<dbReference type="FunFam" id="3.40.50.300:FF:000481">
    <property type="entry name" value="Structural maintenance of chromosomes 4"/>
    <property type="match status" value="1"/>
</dbReference>
<evidence type="ECO:0000313" key="19">
    <source>
        <dbReference type="Proteomes" id="UP001162541"/>
    </source>
</evidence>
<dbReference type="Gene3D" id="1.20.1060.20">
    <property type="match status" value="1"/>
</dbReference>
<evidence type="ECO:0000256" key="12">
    <source>
        <dbReference type="PIRNR" id="PIRNR005719"/>
    </source>
</evidence>
<dbReference type="InterPro" id="IPR027417">
    <property type="entry name" value="P-loop_NTPase"/>
</dbReference>
<dbReference type="GO" id="GO:0051301">
    <property type="term" value="P:cell division"/>
    <property type="evidence" value="ECO:0007669"/>
    <property type="project" value="UniProtKB-KW"/>
</dbReference>
<evidence type="ECO:0000256" key="14">
    <source>
        <dbReference type="SAM" id="MobiDB-lite"/>
    </source>
</evidence>
<evidence type="ECO:0000256" key="6">
    <source>
        <dbReference type="ARBA" id="ARBA00022840"/>
    </source>
</evidence>
<keyword evidence="9 12" id="KW-0539">Nucleus</keyword>
<evidence type="ECO:0000256" key="11">
    <source>
        <dbReference type="ARBA" id="ARBA00023306"/>
    </source>
</evidence>
<dbReference type="InterPro" id="IPR010935">
    <property type="entry name" value="SMC_hinge"/>
</dbReference>
<proteinExistence type="inferred from homology"/>
<dbReference type="SMART" id="SM00968">
    <property type="entry name" value="SMC_hinge"/>
    <property type="match status" value="1"/>
</dbReference>
<dbReference type="SUPFAM" id="SSF52540">
    <property type="entry name" value="P-loop containing nucleoside triphosphate hydrolases"/>
    <property type="match status" value="1"/>
</dbReference>
<evidence type="ECO:0000256" key="8">
    <source>
        <dbReference type="ARBA" id="ARBA00023067"/>
    </source>
</evidence>
<dbReference type="GO" id="GO:0005634">
    <property type="term" value="C:nucleus"/>
    <property type="evidence" value="ECO:0007669"/>
    <property type="project" value="UniProtKB-SubCell"/>
</dbReference>
<dbReference type="Proteomes" id="UP001162541">
    <property type="component" value="Chromosome 5"/>
</dbReference>
<evidence type="ECO:0000256" key="13">
    <source>
        <dbReference type="SAM" id="Coils"/>
    </source>
</evidence>
<dbReference type="FunFam" id="3.40.50.300:FF:000585">
    <property type="entry name" value="Structural maintenance of chromosomes 4"/>
    <property type="match status" value="1"/>
</dbReference>
<dbReference type="Proteomes" id="UP000077202">
    <property type="component" value="Unassembled WGS sequence"/>
</dbReference>
<feature type="region of interest" description="Disordered" evidence="14">
    <location>
        <begin position="286"/>
        <end position="311"/>
    </location>
</feature>
<evidence type="ECO:0000256" key="10">
    <source>
        <dbReference type="ARBA" id="ARBA00023254"/>
    </source>
</evidence>
<feature type="coiled-coil region" evidence="13">
    <location>
        <begin position="793"/>
        <end position="870"/>
    </location>
</feature>
<accession>A0A176VXA4</accession>
<dbReference type="FunFam" id="1.20.1060.20:FF:000003">
    <property type="entry name" value="Structural maintenance of chromosomes 4"/>
    <property type="match status" value="1"/>
</dbReference>
<evidence type="ECO:0000259" key="15">
    <source>
        <dbReference type="SMART" id="SM00968"/>
    </source>
</evidence>
<dbReference type="Gene3D" id="3.30.70.1620">
    <property type="match status" value="1"/>
</dbReference>